<gene>
    <name evidence="6" type="ORF">KDAU_71550</name>
</gene>
<keyword evidence="7" id="KW-1185">Reference proteome</keyword>
<protein>
    <submittedName>
        <fullName evidence="6">TetR family transcriptional regulator</fullName>
    </submittedName>
</protein>
<dbReference type="Pfam" id="PF21943">
    <property type="entry name" value="TetR_C_46"/>
    <property type="match status" value="1"/>
</dbReference>
<keyword evidence="2 4" id="KW-0238">DNA-binding</keyword>
<dbReference type="InterPro" id="IPR001647">
    <property type="entry name" value="HTH_TetR"/>
</dbReference>
<evidence type="ECO:0000313" key="7">
    <source>
        <dbReference type="Proteomes" id="UP000287224"/>
    </source>
</evidence>
<name>A0A401ZSQ8_9CHLR</name>
<evidence type="ECO:0000256" key="1">
    <source>
        <dbReference type="ARBA" id="ARBA00023015"/>
    </source>
</evidence>
<evidence type="ECO:0000313" key="6">
    <source>
        <dbReference type="EMBL" id="GCE09826.1"/>
    </source>
</evidence>
<comment type="caution">
    <text evidence="6">The sequence shown here is derived from an EMBL/GenBank/DDBJ whole genome shotgun (WGS) entry which is preliminary data.</text>
</comment>
<evidence type="ECO:0000259" key="5">
    <source>
        <dbReference type="PROSITE" id="PS50977"/>
    </source>
</evidence>
<keyword evidence="3" id="KW-0804">Transcription</keyword>
<evidence type="ECO:0000256" key="2">
    <source>
        <dbReference type="ARBA" id="ARBA00023125"/>
    </source>
</evidence>
<dbReference type="RefSeq" id="WP_126602600.1">
    <property type="nucleotide sequence ID" value="NZ_BIFQ01000002.1"/>
</dbReference>
<dbReference type="PANTHER" id="PTHR43479">
    <property type="entry name" value="ACREF/ENVCD OPERON REPRESSOR-RELATED"/>
    <property type="match status" value="1"/>
</dbReference>
<sequence length="196" mass="21994">MGRERVSRRQRLIEVGVSLFCDQSYEEVAIDDIANAADISKGLLYYYFPTKHDFYVAVVQYAATQLLAATEANSALEPMERLRSSLDAYFVYVERHAKAYISLLRGGVGVDDQVAAIIDMVRQTYVQNILQSFVQDARSSEVFAIAVRGWIGFVEATSIAWLEQRSISRQELCELAVAAFALVSQHSQDQQAFHAV</sequence>
<dbReference type="PROSITE" id="PS50977">
    <property type="entry name" value="HTH_TETR_2"/>
    <property type="match status" value="1"/>
</dbReference>
<dbReference type="EMBL" id="BIFQ01000002">
    <property type="protein sequence ID" value="GCE09826.1"/>
    <property type="molecule type" value="Genomic_DNA"/>
</dbReference>
<dbReference type="PRINTS" id="PR00455">
    <property type="entry name" value="HTHTETR"/>
</dbReference>
<dbReference type="Gene3D" id="1.10.357.10">
    <property type="entry name" value="Tetracycline Repressor, domain 2"/>
    <property type="match status" value="1"/>
</dbReference>
<dbReference type="Pfam" id="PF00440">
    <property type="entry name" value="TetR_N"/>
    <property type="match status" value="1"/>
</dbReference>
<reference evidence="7" key="1">
    <citation type="submission" date="2018-12" db="EMBL/GenBank/DDBJ databases">
        <title>Tengunoibacter tsumagoiensis gen. nov., sp. nov., Dictyobacter kobayashii sp. nov., D. alpinus sp. nov., and D. joshuensis sp. nov. and description of Dictyobacteraceae fam. nov. within the order Ktedonobacterales isolated from Tengu-no-mugimeshi.</title>
        <authorList>
            <person name="Wang C.M."/>
            <person name="Zheng Y."/>
            <person name="Sakai Y."/>
            <person name="Toyoda A."/>
            <person name="Minakuchi Y."/>
            <person name="Abe K."/>
            <person name="Yokota A."/>
            <person name="Yabe S."/>
        </authorList>
    </citation>
    <scope>NUCLEOTIDE SEQUENCE [LARGE SCALE GENOMIC DNA]</scope>
    <source>
        <strain evidence="7">S-27</strain>
    </source>
</reference>
<dbReference type="Proteomes" id="UP000287224">
    <property type="component" value="Unassembled WGS sequence"/>
</dbReference>
<dbReference type="OrthoDB" id="9796420at2"/>
<organism evidence="6 7">
    <name type="scientific">Dictyobacter aurantiacus</name>
    <dbReference type="NCBI Taxonomy" id="1936993"/>
    <lineage>
        <taxon>Bacteria</taxon>
        <taxon>Bacillati</taxon>
        <taxon>Chloroflexota</taxon>
        <taxon>Ktedonobacteria</taxon>
        <taxon>Ktedonobacterales</taxon>
        <taxon>Dictyobacteraceae</taxon>
        <taxon>Dictyobacter</taxon>
    </lineage>
</organism>
<accession>A0A401ZSQ8</accession>
<keyword evidence="1" id="KW-0805">Transcription regulation</keyword>
<dbReference type="InterPro" id="IPR050624">
    <property type="entry name" value="HTH-type_Tx_Regulator"/>
</dbReference>
<dbReference type="AlphaFoldDB" id="A0A401ZSQ8"/>
<dbReference type="InterPro" id="IPR054129">
    <property type="entry name" value="DesT_TetR_C"/>
</dbReference>
<dbReference type="SUPFAM" id="SSF46689">
    <property type="entry name" value="Homeodomain-like"/>
    <property type="match status" value="1"/>
</dbReference>
<feature type="DNA-binding region" description="H-T-H motif" evidence="4">
    <location>
        <begin position="29"/>
        <end position="48"/>
    </location>
</feature>
<evidence type="ECO:0000256" key="4">
    <source>
        <dbReference type="PROSITE-ProRule" id="PRU00335"/>
    </source>
</evidence>
<dbReference type="GO" id="GO:0003677">
    <property type="term" value="F:DNA binding"/>
    <property type="evidence" value="ECO:0007669"/>
    <property type="project" value="UniProtKB-UniRule"/>
</dbReference>
<dbReference type="PANTHER" id="PTHR43479:SF11">
    <property type="entry name" value="ACREF_ENVCD OPERON REPRESSOR-RELATED"/>
    <property type="match status" value="1"/>
</dbReference>
<feature type="domain" description="HTH tetR-type" evidence="5">
    <location>
        <begin position="6"/>
        <end position="66"/>
    </location>
</feature>
<proteinExistence type="predicted"/>
<dbReference type="InterPro" id="IPR009057">
    <property type="entry name" value="Homeodomain-like_sf"/>
</dbReference>
<evidence type="ECO:0000256" key="3">
    <source>
        <dbReference type="ARBA" id="ARBA00023163"/>
    </source>
</evidence>